<organism evidence="10 11">
    <name type="scientific">Paenibacillus lutrae</name>
    <dbReference type="NCBI Taxonomy" id="2078573"/>
    <lineage>
        <taxon>Bacteria</taxon>
        <taxon>Bacillati</taxon>
        <taxon>Bacillota</taxon>
        <taxon>Bacilli</taxon>
        <taxon>Bacillales</taxon>
        <taxon>Paenibacillaceae</taxon>
        <taxon>Paenibacillus</taxon>
    </lineage>
</organism>
<keyword evidence="6 8" id="KW-1133">Transmembrane helix</keyword>
<evidence type="ECO:0000256" key="6">
    <source>
        <dbReference type="ARBA" id="ARBA00022989"/>
    </source>
</evidence>
<reference evidence="10 11" key="1">
    <citation type="journal article" date="2019" name="Microorganisms">
        <title>Paenibacillus lutrae sp. nov., A Chitinolytic Species Isolated from A River Otter in Castril Natural Park, Granada, Spain.</title>
        <authorList>
            <person name="Rodriguez M."/>
            <person name="Reina J.C."/>
            <person name="Bejar V."/>
            <person name="Llamas I."/>
        </authorList>
    </citation>
    <scope>NUCLEOTIDE SEQUENCE [LARGE SCALE GENOMIC DNA]</scope>
    <source>
        <strain evidence="10 11">N10</strain>
    </source>
</reference>
<dbReference type="AlphaFoldDB" id="A0A7X3FJE6"/>
<dbReference type="OrthoDB" id="9813074at2"/>
<accession>A0A7X3FJE6</accession>
<dbReference type="EMBL" id="RHLK01000007">
    <property type="protein sequence ID" value="MVP00750.1"/>
    <property type="molecule type" value="Genomic_DNA"/>
</dbReference>
<dbReference type="GO" id="GO:0004252">
    <property type="term" value="F:serine-type endopeptidase activity"/>
    <property type="evidence" value="ECO:0007669"/>
    <property type="project" value="InterPro"/>
</dbReference>
<keyword evidence="4" id="KW-0378">Hydrolase</keyword>
<comment type="caution">
    <text evidence="10">The sequence shown here is derived from an EMBL/GenBank/DDBJ whole genome shotgun (WGS) entry which is preliminary data.</text>
</comment>
<keyword evidence="7 8" id="KW-0472">Membrane</keyword>
<gene>
    <name evidence="10" type="ORF">EDM21_14655</name>
</gene>
<dbReference type="PANTHER" id="PTHR22936">
    <property type="entry name" value="RHOMBOID-RELATED"/>
    <property type="match status" value="1"/>
</dbReference>
<dbReference type="PANTHER" id="PTHR22936:SF69">
    <property type="entry name" value="RHOMBOID-LIKE PROTEIN"/>
    <property type="match status" value="1"/>
</dbReference>
<evidence type="ECO:0000256" key="3">
    <source>
        <dbReference type="ARBA" id="ARBA00022692"/>
    </source>
</evidence>
<dbReference type="Proteomes" id="UP000490800">
    <property type="component" value="Unassembled WGS sequence"/>
</dbReference>
<name>A0A7X3FJE6_9BACL</name>
<feature type="transmembrane region" description="Helical" evidence="8">
    <location>
        <begin position="12"/>
        <end position="36"/>
    </location>
</feature>
<keyword evidence="11" id="KW-1185">Reference proteome</keyword>
<feature type="transmembrane region" description="Helical" evidence="8">
    <location>
        <begin position="56"/>
        <end position="78"/>
    </location>
</feature>
<protein>
    <submittedName>
        <fullName evidence="10">Rhomboid family intramembrane serine protease</fullName>
    </submittedName>
</protein>
<feature type="domain" description="Peptidase S54 rhomboid" evidence="9">
    <location>
        <begin position="46"/>
        <end position="89"/>
    </location>
</feature>
<dbReference type="Gene3D" id="1.20.1540.10">
    <property type="entry name" value="Rhomboid-like"/>
    <property type="match status" value="1"/>
</dbReference>
<evidence type="ECO:0000256" key="4">
    <source>
        <dbReference type="ARBA" id="ARBA00022801"/>
    </source>
</evidence>
<evidence type="ECO:0000313" key="10">
    <source>
        <dbReference type="EMBL" id="MVP00750.1"/>
    </source>
</evidence>
<dbReference type="GO" id="GO:0016020">
    <property type="term" value="C:membrane"/>
    <property type="evidence" value="ECO:0007669"/>
    <property type="project" value="UniProtKB-SubCell"/>
</dbReference>
<evidence type="ECO:0000256" key="8">
    <source>
        <dbReference type="SAM" id="Phobius"/>
    </source>
</evidence>
<dbReference type="GO" id="GO:0006508">
    <property type="term" value="P:proteolysis"/>
    <property type="evidence" value="ECO:0007669"/>
    <property type="project" value="UniProtKB-KW"/>
</dbReference>
<dbReference type="Pfam" id="PF01694">
    <property type="entry name" value="Rhomboid"/>
    <property type="match status" value="1"/>
</dbReference>
<evidence type="ECO:0000313" key="11">
    <source>
        <dbReference type="Proteomes" id="UP000490800"/>
    </source>
</evidence>
<evidence type="ECO:0000256" key="7">
    <source>
        <dbReference type="ARBA" id="ARBA00023136"/>
    </source>
</evidence>
<evidence type="ECO:0000256" key="1">
    <source>
        <dbReference type="ARBA" id="ARBA00004141"/>
    </source>
</evidence>
<keyword evidence="2 10" id="KW-0645">Protease</keyword>
<dbReference type="InterPro" id="IPR035952">
    <property type="entry name" value="Rhomboid-like_sf"/>
</dbReference>
<keyword evidence="5" id="KW-0720">Serine protease</keyword>
<dbReference type="InterPro" id="IPR002610">
    <property type="entry name" value="Peptidase_S54_rhomboid-like"/>
</dbReference>
<evidence type="ECO:0000259" key="9">
    <source>
        <dbReference type="Pfam" id="PF01694"/>
    </source>
</evidence>
<dbReference type="InterPro" id="IPR022764">
    <property type="entry name" value="Peptidase_S54_rhomboid_dom"/>
</dbReference>
<evidence type="ECO:0000256" key="5">
    <source>
        <dbReference type="ARBA" id="ARBA00022825"/>
    </source>
</evidence>
<proteinExistence type="predicted"/>
<evidence type="ECO:0000256" key="2">
    <source>
        <dbReference type="ARBA" id="ARBA00022670"/>
    </source>
</evidence>
<sequence>MKNYYPKMAICLISIFLILFVVDSFILNGLLLQWGTLNKEKLFLNNQWWRVITSPFFHTGIIHILINSLAIYFTGILLESKIRSIWFCWSF</sequence>
<dbReference type="SUPFAM" id="SSF144091">
    <property type="entry name" value="Rhomboid-like"/>
    <property type="match status" value="1"/>
</dbReference>
<keyword evidence="3 8" id="KW-0812">Transmembrane</keyword>
<comment type="subcellular location">
    <subcellularLocation>
        <location evidence="1">Membrane</location>
        <topology evidence="1">Multi-pass membrane protein</topology>
    </subcellularLocation>
</comment>